<reference evidence="2" key="1">
    <citation type="submission" date="2022-10" db="EMBL/GenBank/DDBJ databases">
        <title>Tapping the CABI collections for fungal endophytes: first genome assemblies for Collariella, Neodidymelliopsis, Ascochyta clinopodiicola, Didymella pomorum, Didymosphaeria variabile, Neocosmospora piperis and Neocucurbitaria cava.</title>
        <authorList>
            <person name="Hill R."/>
        </authorList>
    </citation>
    <scope>NUCLEOTIDE SEQUENCE</scope>
    <source>
        <strain evidence="2">IMI 356815</strain>
    </source>
</reference>
<organism evidence="2 3">
    <name type="scientific">Didymosphaeria variabile</name>
    <dbReference type="NCBI Taxonomy" id="1932322"/>
    <lineage>
        <taxon>Eukaryota</taxon>
        <taxon>Fungi</taxon>
        <taxon>Dikarya</taxon>
        <taxon>Ascomycota</taxon>
        <taxon>Pezizomycotina</taxon>
        <taxon>Dothideomycetes</taxon>
        <taxon>Pleosporomycetidae</taxon>
        <taxon>Pleosporales</taxon>
        <taxon>Massarineae</taxon>
        <taxon>Didymosphaeriaceae</taxon>
        <taxon>Didymosphaeria</taxon>
    </lineage>
</organism>
<evidence type="ECO:0000313" key="2">
    <source>
        <dbReference type="EMBL" id="KAJ4344636.1"/>
    </source>
</evidence>
<keyword evidence="3" id="KW-1185">Reference proteome</keyword>
<feature type="region of interest" description="Disordered" evidence="1">
    <location>
        <begin position="471"/>
        <end position="493"/>
    </location>
</feature>
<proteinExistence type="predicted"/>
<dbReference type="EMBL" id="JAPEUX010000010">
    <property type="protein sequence ID" value="KAJ4344636.1"/>
    <property type="molecule type" value="Genomic_DNA"/>
</dbReference>
<gene>
    <name evidence="2" type="ORF">N0V89_012380</name>
</gene>
<feature type="compositionally biased region" description="Basic and acidic residues" evidence="1">
    <location>
        <begin position="565"/>
        <end position="578"/>
    </location>
</feature>
<comment type="caution">
    <text evidence="2">The sequence shown here is derived from an EMBL/GenBank/DDBJ whole genome shotgun (WGS) entry which is preliminary data.</text>
</comment>
<dbReference type="OrthoDB" id="3790865at2759"/>
<feature type="compositionally biased region" description="Basic and acidic residues" evidence="1">
    <location>
        <begin position="711"/>
        <end position="729"/>
    </location>
</feature>
<feature type="region of interest" description="Disordered" evidence="1">
    <location>
        <begin position="526"/>
        <end position="578"/>
    </location>
</feature>
<name>A0A9W8X998_9PLEO</name>
<feature type="region of interest" description="Disordered" evidence="1">
    <location>
        <begin position="88"/>
        <end position="146"/>
    </location>
</feature>
<feature type="region of interest" description="Disordered" evidence="1">
    <location>
        <begin position="423"/>
        <end position="454"/>
    </location>
</feature>
<evidence type="ECO:0000256" key="1">
    <source>
        <dbReference type="SAM" id="MobiDB-lite"/>
    </source>
</evidence>
<protein>
    <submittedName>
        <fullName evidence="2">Uncharacterized protein</fullName>
    </submittedName>
</protein>
<accession>A0A9W8X998</accession>
<feature type="region of interest" description="Disordered" evidence="1">
    <location>
        <begin position="695"/>
        <end position="729"/>
    </location>
</feature>
<dbReference type="RefSeq" id="XP_056065088.1">
    <property type="nucleotide sequence ID" value="XM_056221101.1"/>
</dbReference>
<feature type="region of interest" description="Disordered" evidence="1">
    <location>
        <begin position="326"/>
        <end position="381"/>
    </location>
</feature>
<dbReference type="GeneID" id="80915910"/>
<feature type="region of interest" description="Disordered" evidence="1">
    <location>
        <begin position="279"/>
        <end position="313"/>
    </location>
</feature>
<dbReference type="AlphaFoldDB" id="A0A9W8X998"/>
<dbReference type="Proteomes" id="UP001140513">
    <property type="component" value="Unassembled WGS sequence"/>
</dbReference>
<evidence type="ECO:0000313" key="3">
    <source>
        <dbReference type="Proteomes" id="UP001140513"/>
    </source>
</evidence>
<sequence>MNASVAKHPYLADQSSFAPSLKAVSQYTSPIDEDTGSDSAYAAISSFYQPQPAIYDIREVPDTHIYGFNGPYSDDGVDTNSLQVYSKLENPKRRSSSPYTPQGYLLPPAEPLSPFPNFQGEIGLSSQPPSLSEGSMSPILGRPATPRYIPTKPTSKQGEQHKAGLAIQNIGWDDFRSSRVSIDTNGHTAPASLPIAWPKPDKQVPPIAAQSKFEENVPKKKTIKYALPPSVEQCKKSRKHSDMETLMRVHNFGKRLQVVYHQGPKGEGQKMWNGIRRKQKEKRELKPTQAPLKASWAARSPRTQATRTEVHKEQLKDLHAAALDVPAPRAPFISPPLQSRPKPPVPARPAPLGILRSPVSHKPLPGSVPMKLRGSVGSQGKVSTTSAYTYHSWDVPVAASQSVQYDSQESIIDYSQSKARVPILDPAPKPKATQKKGLPPRPVLAPGEQEPPELAEQERMYKLRVGTDAFRPAMNGLPPPPMPPVGSMFSTAPSKSQINLPAGPGLAVSSQFPYVASKSHNTFAFLEDRHTEHPRHNKVKDKEPKSRFAELASTFFDVPSQPKEGPSKDKDGAPKHTKEHLANLLSLHKNKAHLKHQQKIKANISNPRPMLAPNGFTANFSTAAGGVDGPAAAVAVAPKIPNPALAHGKANLPPPIPPRPADYVFPHSASQTNLHAKGKAKKEKKANWAVPFSRPRARRDSDASMVCADARQSERKHQHGREQEQKEHGSGVLNMMTFMGPVRQQVEEIKLRDPGPSRQAHTYQYSDESLVPEPLGVRKSETARTEASFYRKYDSLIGEYRDSGYRSGEGRSGWF</sequence>
<feature type="compositionally biased region" description="Polar residues" evidence="1">
    <location>
        <begin position="124"/>
        <end position="135"/>
    </location>
</feature>